<dbReference type="EMBL" id="BFFP01000063">
    <property type="protein sequence ID" value="GBG95855.1"/>
    <property type="molecule type" value="Genomic_DNA"/>
</dbReference>
<keyword evidence="5" id="KW-1185">Reference proteome</keyword>
<evidence type="ECO:0000256" key="1">
    <source>
        <dbReference type="ARBA" id="ARBA00022729"/>
    </source>
</evidence>
<protein>
    <submittedName>
        <fullName evidence="4">Amino acid ABC transporter substrate-binding protein</fullName>
    </submittedName>
</protein>
<dbReference type="PANTHER" id="PTHR35936">
    <property type="entry name" value="MEMBRANE-BOUND LYTIC MUREIN TRANSGLYCOSYLASE F"/>
    <property type="match status" value="1"/>
</dbReference>
<reference evidence="4 5" key="1">
    <citation type="journal article" date="2019" name="Int. J. Syst. Evol. Microbiol.">
        <title>Lactobacillus salitolerans sp. nov., a novel lactic acid bacterium isolated from spent mushroom substrates.</title>
        <authorList>
            <person name="Tohno M."/>
            <person name="Tanizawa Y."/>
            <person name="Kojima Y."/>
            <person name="Sakamoto M."/>
            <person name="Nakamura Y."/>
            <person name="Ohkuma M."/>
            <person name="Kobayashi H."/>
        </authorList>
    </citation>
    <scope>NUCLEOTIDE SEQUENCE [LARGE SCALE GENOMIC DNA]</scope>
    <source>
        <strain evidence="4 5">YK43</strain>
    </source>
</reference>
<proteinExistence type="predicted"/>
<sequence>MKTKKKLYILLAFMAMFTMVLTACGKKDSDQSVKKIQDKKTLVVGTSADYAPFEFPIVQNGKKKIVGYDMLLAQKIADKLDVKLKIVNTEFPSLISELKNNKVDLVMAGMVSTNQRKKAVNFSNSYFTVKNQVLVKKGDAAKFKDAATDFKGKSVGAQQTTTQEKIAKSQLKGANVVSESAVTSLTTELKKGKLDAVVVENTVANSYVQNHPNDYEIAPAKLKTSKEQSYINVALRKGDKKLAAKVNQVIAQQKKNGGLDKMLKKAQSMQPKD</sequence>
<dbReference type="Proteomes" id="UP000286848">
    <property type="component" value="Unassembled WGS sequence"/>
</dbReference>
<dbReference type="AlphaFoldDB" id="A0A401IWH5"/>
<dbReference type="Gene3D" id="3.40.190.10">
    <property type="entry name" value="Periplasmic binding protein-like II"/>
    <property type="match status" value="2"/>
</dbReference>
<accession>A0A401IWH5</accession>
<dbReference type="SMART" id="SM00062">
    <property type="entry name" value="PBPb"/>
    <property type="match status" value="1"/>
</dbReference>
<feature type="chain" id="PRO_5039300599" evidence="2">
    <location>
        <begin position="23"/>
        <end position="273"/>
    </location>
</feature>
<organism evidence="4 5">
    <name type="scientific">Ligilactobacillus salitolerans</name>
    <dbReference type="NCBI Taxonomy" id="1808352"/>
    <lineage>
        <taxon>Bacteria</taxon>
        <taxon>Bacillati</taxon>
        <taxon>Bacillota</taxon>
        <taxon>Bacilli</taxon>
        <taxon>Lactobacillales</taxon>
        <taxon>Lactobacillaceae</taxon>
        <taxon>Ligilactobacillus</taxon>
    </lineage>
</organism>
<gene>
    <name evidence="4" type="ORF">LFYK43_23140</name>
</gene>
<evidence type="ECO:0000313" key="4">
    <source>
        <dbReference type="EMBL" id="GBG95855.1"/>
    </source>
</evidence>
<dbReference type="InterPro" id="IPR001638">
    <property type="entry name" value="Solute-binding_3/MltF_N"/>
</dbReference>
<comment type="caution">
    <text evidence="4">The sequence shown here is derived from an EMBL/GenBank/DDBJ whole genome shotgun (WGS) entry which is preliminary data.</text>
</comment>
<keyword evidence="1 2" id="KW-0732">Signal</keyword>
<feature type="domain" description="Solute-binding protein family 3/N-terminal" evidence="3">
    <location>
        <begin position="41"/>
        <end position="270"/>
    </location>
</feature>
<dbReference type="PROSITE" id="PS51257">
    <property type="entry name" value="PROKAR_LIPOPROTEIN"/>
    <property type="match status" value="1"/>
</dbReference>
<dbReference type="OrthoDB" id="9774451at2"/>
<evidence type="ECO:0000313" key="5">
    <source>
        <dbReference type="Proteomes" id="UP000286848"/>
    </source>
</evidence>
<dbReference type="RefSeq" id="WP_124978517.1">
    <property type="nucleotide sequence ID" value="NZ_BFFP01000063.1"/>
</dbReference>
<evidence type="ECO:0000259" key="3">
    <source>
        <dbReference type="SMART" id="SM00062"/>
    </source>
</evidence>
<feature type="signal peptide" evidence="2">
    <location>
        <begin position="1"/>
        <end position="22"/>
    </location>
</feature>
<dbReference type="SUPFAM" id="SSF53850">
    <property type="entry name" value="Periplasmic binding protein-like II"/>
    <property type="match status" value="1"/>
</dbReference>
<dbReference type="PANTHER" id="PTHR35936:SF17">
    <property type="entry name" value="ARGININE-BINDING EXTRACELLULAR PROTEIN ARTP"/>
    <property type="match status" value="1"/>
</dbReference>
<name>A0A401IWH5_9LACO</name>
<evidence type="ECO:0000256" key="2">
    <source>
        <dbReference type="SAM" id="SignalP"/>
    </source>
</evidence>
<dbReference type="Pfam" id="PF00497">
    <property type="entry name" value="SBP_bac_3"/>
    <property type="match status" value="1"/>
</dbReference>